<accession>A0A7K1U0F7</accession>
<evidence type="ECO:0000313" key="5">
    <source>
        <dbReference type="Proteomes" id="UP000461730"/>
    </source>
</evidence>
<keyword evidence="5" id="KW-1185">Reference proteome</keyword>
<comment type="caution">
    <text evidence="4">The sequence shown here is derived from an EMBL/GenBank/DDBJ whole genome shotgun (WGS) entry which is preliminary data.</text>
</comment>
<dbReference type="InterPro" id="IPR006860">
    <property type="entry name" value="FecR"/>
</dbReference>
<evidence type="ECO:0000259" key="2">
    <source>
        <dbReference type="Pfam" id="PF04773"/>
    </source>
</evidence>
<name>A0A7K1U0F7_9BACT</name>
<dbReference type="InterPro" id="IPR032508">
    <property type="entry name" value="FecR_C"/>
</dbReference>
<dbReference type="Gene3D" id="3.55.50.30">
    <property type="match status" value="1"/>
</dbReference>
<keyword evidence="1" id="KW-0812">Transmembrane</keyword>
<protein>
    <submittedName>
        <fullName evidence="4">DUF4974 domain-containing protein</fullName>
    </submittedName>
</protein>
<dbReference type="Gene3D" id="2.60.120.1440">
    <property type="match status" value="1"/>
</dbReference>
<evidence type="ECO:0000259" key="3">
    <source>
        <dbReference type="Pfam" id="PF16344"/>
    </source>
</evidence>
<feature type="domain" description="FecR protein" evidence="2">
    <location>
        <begin position="123"/>
        <end position="216"/>
    </location>
</feature>
<keyword evidence="1" id="KW-1133">Transmembrane helix</keyword>
<keyword evidence="1" id="KW-0472">Membrane</keyword>
<dbReference type="Proteomes" id="UP000461730">
    <property type="component" value="Unassembled WGS sequence"/>
</dbReference>
<dbReference type="AlphaFoldDB" id="A0A7K1U0F7"/>
<dbReference type="InterPro" id="IPR012373">
    <property type="entry name" value="Ferrdict_sens_TM"/>
</dbReference>
<dbReference type="PANTHER" id="PTHR30273">
    <property type="entry name" value="PERIPLASMIC SIGNAL SENSOR AND SIGMA FACTOR ACTIVATOR FECR-RELATED"/>
    <property type="match status" value="1"/>
</dbReference>
<feature type="domain" description="Protein FecR C-terminal" evidence="3">
    <location>
        <begin position="280"/>
        <end position="348"/>
    </location>
</feature>
<dbReference type="Pfam" id="PF16344">
    <property type="entry name" value="FecR_C"/>
    <property type="match status" value="1"/>
</dbReference>
<dbReference type="PANTHER" id="PTHR30273:SF2">
    <property type="entry name" value="PROTEIN FECR"/>
    <property type="match status" value="1"/>
</dbReference>
<reference evidence="4 5" key="1">
    <citation type="submission" date="2019-12" db="EMBL/GenBank/DDBJ databases">
        <title>Chitinophaga sp. strain ysch24 (GDMCC 1.1355), whole genome shotgun sequence.</title>
        <authorList>
            <person name="Zhang X."/>
        </authorList>
    </citation>
    <scope>NUCLEOTIDE SEQUENCE [LARGE SCALE GENOMIC DNA]</scope>
    <source>
        <strain evidence="5">ysch24</strain>
    </source>
</reference>
<feature type="transmembrane region" description="Helical" evidence="1">
    <location>
        <begin position="84"/>
        <end position="105"/>
    </location>
</feature>
<sequence>MPDRFEIEQLVIDDTFISYCYRRNVADVAYWENYLAAHPEEAGTLAEARELVLGISLMLMEAHEHADVSEREGLSLYGRPRRNIWKTLAVAASVAVIAVSTFFFIRNRSRPELATAERTYVFTTALAEKKRVRLPDSSTVLLNAGSTLQVSRDFGGQDRSVSLTGEALFDVTHDARLPFIVKVEGYEVKVLGTVFNVKAYPGEKKSETSLISGKVEIHMKHTDPGYKILLPEEKFVFSEDISTVPSSSPSPVASPPKTSIMPLSYNRNQVNIETAWSQNRLIFENESFEDISKKLERWFDVQIIFEDKIARQYSFTATFEKENIYQVMKALQASYGFTYSINGKEIKISHQNRIVK</sequence>
<dbReference type="Pfam" id="PF04773">
    <property type="entry name" value="FecR"/>
    <property type="match status" value="1"/>
</dbReference>
<dbReference type="EMBL" id="WRXN01000002">
    <property type="protein sequence ID" value="MVT07857.1"/>
    <property type="molecule type" value="Genomic_DNA"/>
</dbReference>
<gene>
    <name evidence="4" type="ORF">GO493_06260</name>
</gene>
<evidence type="ECO:0000313" key="4">
    <source>
        <dbReference type="EMBL" id="MVT07857.1"/>
    </source>
</evidence>
<organism evidence="4 5">
    <name type="scientific">Chitinophaga tropicalis</name>
    <dbReference type="NCBI Taxonomy" id="2683588"/>
    <lineage>
        <taxon>Bacteria</taxon>
        <taxon>Pseudomonadati</taxon>
        <taxon>Bacteroidota</taxon>
        <taxon>Chitinophagia</taxon>
        <taxon>Chitinophagales</taxon>
        <taxon>Chitinophagaceae</taxon>
        <taxon>Chitinophaga</taxon>
    </lineage>
</organism>
<evidence type="ECO:0000256" key="1">
    <source>
        <dbReference type="SAM" id="Phobius"/>
    </source>
</evidence>
<dbReference type="PIRSF" id="PIRSF018266">
    <property type="entry name" value="FecR"/>
    <property type="match status" value="1"/>
</dbReference>
<dbReference type="RefSeq" id="WP_157305280.1">
    <property type="nucleotide sequence ID" value="NZ_WRXN01000002.1"/>
</dbReference>
<proteinExistence type="predicted"/>
<dbReference type="GO" id="GO:0016989">
    <property type="term" value="F:sigma factor antagonist activity"/>
    <property type="evidence" value="ECO:0007669"/>
    <property type="project" value="TreeGrafter"/>
</dbReference>